<gene>
    <name evidence="2" type="ORF">GALL_138910</name>
</gene>
<dbReference type="SUPFAM" id="SSF52266">
    <property type="entry name" value="SGNH hydrolase"/>
    <property type="match status" value="1"/>
</dbReference>
<proteinExistence type="predicted"/>
<dbReference type="InterPro" id="IPR036514">
    <property type="entry name" value="SGNH_hydro_sf"/>
</dbReference>
<dbReference type="Pfam" id="PF13472">
    <property type="entry name" value="Lipase_GDSL_2"/>
    <property type="match status" value="1"/>
</dbReference>
<dbReference type="GO" id="GO:0004622">
    <property type="term" value="F:phosphatidylcholine lysophospholipase activity"/>
    <property type="evidence" value="ECO:0007669"/>
    <property type="project" value="TreeGrafter"/>
</dbReference>
<dbReference type="InterPro" id="IPR051532">
    <property type="entry name" value="Ester_Hydrolysis_Enzymes"/>
</dbReference>
<sequence>MRLRCFLLFVALAAHAWASPPDSAAADLRRIHAMLTDAKTPRTWVFTGDSITQGAKWLGHARSYSQIIEERIRWELGRTHDIVINSGVSGEVMSGLLADYDWRVGRFHPDVVSVMMGMNDCRYGNAGLPRFTAQLKELMRRIRAQGAIPVLNSTTQIDTAEPDARGLAALPAYNMAIRTVAAEEHVIYVDHWTLWVAEHPRLDARGSWLANPIHPGPLGHRQIAITWLKALHLYDPRSRSCER</sequence>
<feature type="domain" description="SGNH hydrolase-type esterase" evidence="1">
    <location>
        <begin position="46"/>
        <end position="221"/>
    </location>
</feature>
<reference evidence="2" key="1">
    <citation type="submission" date="2016-10" db="EMBL/GenBank/DDBJ databases">
        <title>Sequence of Gallionella enrichment culture.</title>
        <authorList>
            <person name="Poehlein A."/>
            <person name="Muehling M."/>
            <person name="Daniel R."/>
        </authorList>
    </citation>
    <scope>NUCLEOTIDE SEQUENCE</scope>
</reference>
<name>A0A1J5S775_9ZZZZ</name>
<dbReference type="PANTHER" id="PTHR30383:SF5">
    <property type="entry name" value="SGNH HYDROLASE-TYPE ESTERASE DOMAIN-CONTAINING PROTEIN"/>
    <property type="match status" value="1"/>
</dbReference>
<dbReference type="EMBL" id="MLJW01000061">
    <property type="protein sequence ID" value="OIR03954.1"/>
    <property type="molecule type" value="Genomic_DNA"/>
</dbReference>
<evidence type="ECO:0000259" key="1">
    <source>
        <dbReference type="Pfam" id="PF13472"/>
    </source>
</evidence>
<organism evidence="2">
    <name type="scientific">mine drainage metagenome</name>
    <dbReference type="NCBI Taxonomy" id="410659"/>
    <lineage>
        <taxon>unclassified sequences</taxon>
        <taxon>metagenomes</taxon>
        <taxon>ecological metagenomes</taxon>
    </lineage>
</organism>
<accession>A0A1J5S775</accession>
<protein>
    <submittedName>
        <fullName evidence="2">GDSL-like lipase/acylhydrolase</fullName>
    </submittedName>
</protein>
<dbReference type="PANTHER" id="PTHR30383">
    <property type="entry name" value="THIOESTERASE 1/PROTEASE 1/LYSOPHOSPHOLIPASE L1"/>
    <property type="match status" value="1"/>
</dbReference>
<evidence type="ECO:0000313" key="2">
    <source>
        <dbReference type="EMBL" id="OIR03954.1"/>
    </source>
</evidence>
<keyword evidence="2" id="KW-0378">Hydrolase</keyword>
<dbReference type="InterPro" id="IPR013830">
    <property type="entry name" value="SGNH_hydro"/>
</dbReference>
<dbReference type="Gene3D" id="3.40.50.1110">
    <property type="entry name" value="SGNH hydrolase"/>
    <property type="match status" value="1"/>
</dbReference>
<dbReference type="AlphaFoldDB" id="A0A1J5S775"/>
<comment type="caution">
    <text evidence="2">The sequence shown here is derived from an EMBL/GenBank/DDBJ whole genome shotgun (WGS) entry which is preliminary data.</text>
</comment>